<dbReference type="SUPFAM" id="SSF48726">
    <property type="entry name" value="Immunoglobulin"/>
    <property type="match status" value="1"/>
</dbReference>
<accession>A0A3Q3ICG9</accession>
<dbReference type="InterPro" id="IPR036179">
    <property type="entry name" value="Ig-like_dom_sf"/>
</dbReference>
<name>A0A3Q3ICG9_MONAL</name>
<dbReference type="PANTHER" id="PTHR46484:SF1">
    <property type="entry name" value="SCHWANN CELL MYELIN PROTEIN-RELATED"/>
    <property type="match status" value="1"/>
</dbReference>
<evidence type="ECO:0000313" key="2">
    <source>
        <dbReference type="Proteomes" id="UP000261600"/>
    </source>
</evidence>
<dbReference type="AlphaFoldDB" id="A0A3Q3ICG9"/>
<dbReference type="InterPro" id="IPR013783">
    <property type="entry name" value="Ig-like_fold"/>
</dbReference>
<proteinExistence type="predicted"/>
<dbReference type="STRING" id="43700.ENSMALP00000000414"/>
<reference evidence="1" key="2">
    <citation type="submission" date="2025-09" db="UniProtKB">
        <authorList>
            <consortium name="Ensembl"/>
        </authorList>
    </citation>
    <scope>IDENTIFICATION</scope>
</reference>
<sequence length="261" mass="29182">MLLQMFLLFTGNTHFRGWSFTTPGSITGMRGSCLIIPCRFTYSNSQPADLRVIWYLYQSNGYPPVYDQRQSVISKYIGITSLAGSVGERNCSLKIEKLEVSHNQDRLYPWIDENPITSYHTMGHTFYDKTTQLIMSITGIPTVGEQSKVSCTVHHTCISAPPILTLNDVRHMETSQGIYEITSTITFMVAGGDGVRSLNCTAIFCRDKQQASTVNFNVKAYDHPNVGPLLFNGCAKLLDIGRNWNMLSYTPIQSIPNMLSG</sequence>
<reference evidence="1" key="1">
    <citation type="submission" date="2025-08" db="UniProtKB">
        <authorList>
            <consortium name="Ensembl"/>
        </authorList>
    </citation>
    <scope>IDENTIFICATION</scope>
</reference>
<keyword evidence="2" id="KW-1185">Reference proteome</keyword>
<evidence type="ECO:0000313" key="1">
    <source>
        <dbReference type="Ensembl" id="ENSMALP00000000414.1"/>
    </source>
</evidence>
<dbReference type="PANTHER" id="PTHR46484">
    <property type="entry name" value="SI:CH211-171H4.5-RELATED"/>
    <property type="match status" value="1"/>
</dbReference>
<protein>
    <submittedName>
        <fullName evidence="1">Uncharacterized protein</fullName>
    </submittedName>
</protein>
<dbReference type="Gene3D" id="2.60.40.10">
    <property type="entry name" value="Immunoglobulins"/>
    <property type="match status" value="2"/>
</dbReference>
<dbReference type="Proteomes" id="UP000261600">
    <property type="component" value="Unplaced"/>
</dbReference>
<organism evidence="1 2">
    <name type="scientific">Monopterus albus</name>
    <name type="common">Swamp eel</name>
    <dbReference type="NCBI Taxonomy" id="43700"/>
    <lineage>
        <taxon>Eukaryota</taxon>
        <taxon>Metazoa</taxon>
        <taxon>Chordata</taxon>
        <taxon>Craniata</taxon>
        <taxon>Vertebrata</taxon>
        <taxon>Euteleostomi</taxon>
        <taxon>Actinopterygii</taxon>
        <taxon>Neopterygii</taxon>
        <taxon>Teleostei</taxon>
        <taxon>Neoteleostei</taxon>
        <taxon>Acanthomorphata</taxon>
        <taxon>Anabantaria</taxon>
        <taxon>Synbranchiformes</taxon>
        <taxon>Synbranchidae</taxon>
        <taxon>Monopterus</taxon>
    </lineage>
</organism>
<dbReference type="Ensembl" id="ENSMALT00000000447.1">
    <property type="protein sequence ID" value="ENSMALP00000000414.1"/>
    <property type="gene ID" value="ENSMALG00000000332.1"/>
</dbReference>